<feature type="compositionally biased region" description="Polar residues" evidence="1">
    <location>
        <begin position="311"/>
        <end position="321"/>
    </location>
</feature>
<dbReference type="InterPro" id="IPR014044">
    <property type="entry name" value="CAP_dom"/>
</dbReference>
<dbReference type="Gene3D" id="3.40.33.10">
    <property type="entry name" value="CAP"/>
    <property type="match status" value="1"/>
</dbReference>
<evidence type="ECO:0000313" key="3">
    <source>
        <dbReference type="EMBL" id="KAG7160170.1"/>
    </source>
</evidence>
<feature type="compositionally biased region" description="Low complexity" evidence="1">
    <location>
        <begin position="267"/>
        <end position="276"/>
    </location>
</feature>
<feature type="compositionally biased region" description="Basic and acidic residues" evidence="1">
    <location>
        <begin position="330"/>
        <end position="341"/>
    </location>
</feature>
<dbReference type="AlphaFoldDB" id="A0A8J5JM52"/>
<accession>A0A8J5JM52</accession>
<dbReference type="InterPro" id="IPR001283">
    <property type="entry name" value="CRISP-related"/>
</dbReference>
<keyword evidence="4" id="KW-1185">Reference proteome</keyword>
<sequence>MREEVAAYWYSSVRQYKFNRPPNVLQASQGPFTQMVWQKSQQFGVGKARSRSGKIIVVAHYTPAGNIEHTFKENVLPLNTRALAAEILGEIPGLTSMEQVDGSMAERVMGVLAAQPPRLTGRNATKVIAAHLLGHTASLVTTPDEELQVVINRYSSPIKQGCKRAASWMNSGGPSNPLNMIPVGTCCPPRFRLRMRASVSPADIQSSVIHEPSEGLGRDDEVTSPSRHWLEPQSSYVADEVDDGPTEVIELKRGDLGTPSSDMEDISSLNLSASSKDSSRPKRPRLRRGGRWGRMANSGRTDLEAIRSESFDSVDSQSHPEPTTLRRRRENGGREPEKNQSDDQIEPVVDKCNLDVKLPFEITDGERRRTKYYALSPMRY</sequence>
<protein>
    <submittedName>
        <fullName evidence="3">Golgi-associated plant pathogenesis-related protein 1-like 2</fullName>
    </submittedName>
</protein>
<evidence type="ECO:0000259" key="2">
    <source>
        <dbReference type="Pfam" id="PF00188"/>
    </source>
</evidence>
<feature type="domain" description="SCP" evidence="2">
    <location>
        <begin position="4"/>
        <end position="61"/>
    </location>
</feature>
<dbReference type="Proteomes" id="UP000747542">
    <property type="component" value="Unassembled WGS sequence"/>
</dbReference>
<dbReference type="EMBL" id="JAHLQT010031643">
    <property type="protein sequence ID" value="KAG7160170.1"/>
    <property type="molecule type" value="Genomic_DNA"/>
</dbReference>
<dbReference type="InterPro" id="IPR035940">
    <property type="entry name" value="CAP_sf"/>
</dbReference>
<reference evidence="3" key="1">
    <citation type="journal article" date="2021" name="Sci. Adv.">
        <title>The American lobster genome reveals insights on longevity, neural, and immune adaptations.</title>
        <authorList>
            <person name="Polinski J.M."/>
            <person name="Zimin A.V."/>
            <person name="Clark K.F."/>
            <person name="Kohn A.B."/>
            <person name="Sadowski N."/>
            <person name="Timp W."/>
            <person name="Ptitsyn A."/>
            <person name="Khanna P."/>
            <person name="Romanova D.Y."/>
            <person name="Williams P."/>
            <person name="Greenwood S.J."/>
            <person name="Moroz L.L."/>
            <person name="Walt D.R."/>
            <person name="Bodnar A.G."/>
        </authorList>
    </citation>
    <scope>NUCLEOTIDE SEQUENCE</scope>
    <source>
        <strain evidence="3">GMGI-L3</strain>
    </source>
</reference>
<comment type="caution">
    <text evidence="3">The sequence shown here is derived from an EMBL/GenBank/DDBJ whole genome shotgun (WGS) entry which is preliminary data.</text>
</comment>
<dbReference type="SUPFAM" id="SSF55797">
    <property type="entry name" value="PR-1-like"/>
    <property type="match status" value="1"/>
</dbReference>
<evidence type="ECO:0000256" key="1">
    <source>
        <dbReference type="SAM" id="MobiDB-lite"/>
    </source>
</evidence>
<feature type="region of interest" description="Disordered" evidence="1">
    <location>
        <begin position="202"/>
        <end position="228"/>
    </location>
</feature>
<proteinExistence type="predicted"/>
<feature type="region of interest" description="Disordered" evidence="1">
    <location>
        <begin position="252"/>
        <end position="348"/>
    </location>
</feature>
<feature type="compositionally biased region" description="Basic and acidic residues" evidence="1">
    <location>
        <begin position="301"/>
        <end position="310"/>
    </location>
</feature>
<name>A0A8J5JM52_HOMAM</name>
<evidence type="ECO:0000313" key="4">
    <source>
        <dbReference type="Proteomes" id="UP000747542"/>
    </source>
</evidence>
<organism evidence="3 4">
    <name type="scientific">Homarus americanus</name>
    <name type="common">American lobster</name>
    <dbReference type="NCBI Taxonomy" id="6706"/>
    <lineage>
        <taxon>Eukaryota</taxon>
        <taxon>Metazoa</taxon>
        <taxon>Ecdysozoa</taxon>
        <taxon>Arthropoda</taxon>
        <taxon>Crustacea</taxon>
        <taxon>Multicrustacea</taxon>
        <taxon>Malacostraca</taxon>
        <taxon>Eumalacostraca</taxon>
        <taxon>Eucarida</taxon>
        <taxon>Decapoda</taxon>
        <taxon>Pleocyemata</taxon>
        <taxon>Astacidea</taxon>
        <taxon>Nephropoidea</taxon>
        <taxon>Nephropidae</taxon>
        <taxon>Homarus</taxon>
    </lineage>
</organism>
<feature type="compositionally biased region" description="Basic and acidic residues" evidence="1">
    <location>
        <begin position="211"/>
        <end position="221"/>
    </location>
</feature>
<dbReference type="PANTHER" id="PTHR10334">
    <property type="entry name" value="CYSTEINE-RICH SECRETORY PROTEIN-RELATED"/>
    <property type="match status" value="1"/>
</dbReference>
<gene>
    <name evidence="3" type="primary">Glipr2-L2</name>
    <name evidence="3" type="ORF">Hamer_G012713</name>
</gene>
<dbReference type="Pfam" id="PF00188">
    <property type="entry name" value="CAP"/>
    <property type="match status" value="1"/>
</dbReference>
<feature type="compositionally biased region" description="Basic residues" evidence="1">
    <location>
        <begin position="281"/>
        <end position="291"/>
    </location>
</feature>